<accession>A0A1J5TVZ7</accession>
<dbReference type="PANTHER" id="PTHR30035">
    <property type="entry name" value="LIPOPROTEIN VACJ-RELATED"/>
    <property type="match status" value="1"/>
</dbReference>
<dbReference type="EMBL" id="CAESAQ020000078">
    <property type="protein sequence ID" value="CAB5504045.1"/>
    <property type="molecule type" value="Genomic_DNA"/>
</dbReference>
<dbReference type="EMBL" id="MIQH01000707">
    <property type="protein sequence ID" value="OIR24364.1"/>
    <property type="molecule type" value="Genomic_DNA"/>
</dbReference>
<sequence length="223" mass="25189">MRFLMLMLTPFSLWANDIDPWEEVNRVTFEFNQTLDENIFEPIAKSYQENIPETIQNRVSDFSSNIGDINTFSNELAQFEIMSSVNTLSRILINSTAGLLGIFDIASELGLKKTYEDFGQTLAVWGMPEGDYVVLPILGPSTLRDTTGVIVDSLQSMEQTKSLDIIETTSLSAAQAVDMRVKLLPISNLLKKSDDPYIVMRSSYLQKRQFDIHNGNVPDDDEF</sequence>
<evidence type="ECO:0000313" key="3">
    <source>
        <dbReference type="EMBL" id="CAB5504045.1"/>
    </source>
</evidence>
<dbReference type="PANTHER" id="PTHR30035:SF3">
    <property type="entry name" value="INTERMEMBRANE PHOSPHOLIPID TRANSPORT SYSTEM LIPOPROTEIN MLAA"/>
    <property type="match status" value="1"/>
</dbReference>
<dbReference type="InterPro" id="IPR007428">
    <property type="entry name" value="MlaA"/>
</dbReference>
<gene>
    <name evidence="4" type="ORF">BGC33_10200</name>
    <name evidence="3" type="ORF">THERMOS_1886</name>
</gene>
<reference evidence="5" key="1">
    <citation type="submission" date="2016-09" db="EMBL/GenBank/DDBJ databases">
        <title>Genome Sequence of Bathymodiolus thermophilus sulfur-oxidizing gill endosymbiont.</title>
        <authorList>
            <person name="Ponnudurai R."/>
            <person name="Kleiner M."/>
            <person name="Sayavedra L."/>
            <person name="Thuermer A."/>
            <person name="Felbeck H."/>
            <person name="Schlueter R."/>
            <person name="Schweder T."/>
            <person name="Markert S."/>
        </authorList>
    </citation>
    <scope>NUCLEOTIDE SEQUENCE [LARGE SCALE GENOMIC DNA]</scope>
    <source>
        <strain evidence="5">BAT/CrabSpa'14</strain>
    </source>
</reference>
<keyword evidence="2" id="KW-0732">Signal</keyword>
<proteinExistence type="inferred from homology"/>
<keyword evidence="3" id="KW-0449">Lipoprotein</keyword>
<evidence type="ECO:0000313" key="5">
    <source>
        <dbReference type="Proteomes" id="UP000182798"/>
    </source>
</evidence>
<name>A0A1J5TVZ7_9GAMM</name>
<evidence type="ECO:0000256" key="2">
    <source>
        <dbReference type="ARBA" id="ARBA00022729"/>
    </source>
</evidence>
<dbReference type="AlphaFoldDB" id="A0A1J5TVZ7"/>
<keyword evidence="6" id="KW-1185">Reference proteome</keyword>
<evidence type="ECO:0000313" key="6">
    <source>
        <dbReference type="Proteomes" id="UP000643672"/>
    </source>
</evidence>
<reference evidence="3 6" key="3">
    <citation type="submission" date="2020-05" db="EMBL/GenBank/DDBJ databases">
        <authorList>
            <person name="Petersen J."/>
            <person name="Sayavedra L."/>
        </authorList>
    </citation>
    <scope>NUCLEOTIDE SEQUENCE [LARGE SCALE GENOMIC DNA]</scope>
    <source>
        <strain evidence="3">B thermophilus SOXS</strain>
    </source>
</reference>
<dbReference type="OrthoDB" id="9785326at2"/>
<reference evidence="4" key="2">
    <citation type="journal article" date="2017" name="Stand. Genomic Sci.">
        <title>Genome sequence of the sulfur-oxidizing Bathymodiolus thermophilus gill endosymbiont.</title>
        <authorList>
            <person name="Ponnudurai R."/>
            <person name="Sayavedra L."/>
            <person name="Kleiner M."/>
            <person name="Heiden S.E."/>
            <person name="Thurmer A."/>
            <person name="Felbeck H."/>
            <person name="Schluter R."/>
            <person name="Sievert S.M."/>
            <person name="Daniel R."/>
            <person name="Schweder T."/>
            <person name="Markert S."/>
        </authorList>
    </citation>
    <scope>NUCLEOTIDE SEQUENCE</scope>
    <source>
        <strain evidence="4">BAT/CrabSpa'14</strain>
    </source>
</reference>
<protein>
    <submittedName>
        <fullName evidence="4">ABC transporter</fullName>
    </submittedName>
    <submittedName>
        <fullName evidence="3">Outer-membrane-phospholipid-binding lipoprotein MlaA</fullName>
    </submittedName>
</protein>
<dbReference type="GO" id="GO:0120010">
    <property type="term" value="P:intermembrane phospholipid transfer"/>
    <property type="evidence" value="ECO:0007669"/>
    <property type="project" value="TreeGrafter"/>
</dbReference>
<comment type="similarity">
    <text evidence="1">Belongs to the MlaA family.</text>
</comment>
<dbReference type="Proteomes" id="UP000643672">
    <property type="component" value="Unassembled WGS sequence"/>
</dbReference>
<dbReference type="Proteomes" id="UP000182798">
    <property type="component" value="Unassembled WGS sequence"/>
</dbReference>
<evidence type="ECO:0000313" key="4">
    <source>
        <dbReference type="EMBL" id="OIR24364.1"/>
    </source>
</evidence>
<dbReference type="Pfam" id="PF04333">
    <property type="entry name" value="MlaA"/>
    <property type="match status" value="1"/>
</dbReference>
<evidence type="ECO:0000256" key="1">
    <source>
        <dbReference type="ARBA" id="ARBA00010634"/>
    </source>
</evidence>
<comment type="caution">
    <text evidence="4">The sequence shown here is derived from an EMBL/GenBank/DDBJ whole genome shotgun (WGS) entry which is preliminary data.</text>
</comment>
<dbReference type="PRINTS" id="PR01805">
    <property type="entry name" value="VACJLIPOPROT"/>
</dbReference>
<organism evidence="4 5">
    <name type="scientific">Bathymodiolus thermophilus thioautotrophic gill symbiont</name>
    <dbReference type="NCBI Taxonomy" id="2360"/>
    <lineage>
        <taxon>Bacteria</taxon>
        <taxon>Pseudomonadati</taxon>
        <taxon>Pseudomonadota</taxon>
        <taxon>Gammaproteobacteria</taxon>
        <taxon>sulfur-oxidizing symbionts</taxon>
    </lineage>
</organism>
<dbReference type="GO" id="GO:0016020">
    <property type="term" value="C:membrane"/>
    <property type="evidence" value="ECO:0007669"/>
    <property type="project" value="InterPro"/>
</dbReference>